<keyword evidence="4" id="KW-1185">Reference proteome</keyword>
<keyword evidence="2" id="KW-0732">Signal</keyword>
<dbReference type="Proteomes" id="UP000070501">
    <property type="component" value="Unassembled WGS sequence"/>
</dbReference>
<proteinExistence type="predicted"/>
<name>A0A136IKR4_9PEZI</name>
<dbReference type="PROSITE" id="PS51257">
    <property type="entry name" value="PROKAR_LIPOPROTEIN"/>
    <property type="match status" value="1"/>
</dbReference>
<accession>A0A136IKR4</accession>
<dbReference type="InParanoid" id="A0A136IKR4"/>
<feature type="region of interest" description="Disordered" evidence="1">
    <location>
        <begin position="130"/>
        <end position="154"/>
    </location>
</feature>
<evidence type="ECO:0008006" key="5">
    <source>
        <dbReference type="Google" id="ProtNLM"/>
    </source>
</evidence>
<evidence type="ECO:0000313" key="3">
    <source>
        <dbReference type="EMBL" id="KXJ85561.1"/>
    </source>
</evidence>
<organism evidence="3 4">
    <name type="scientific">Microdochium bolleyi</name>
    <dbReference type="NCBI Taxonomy" id="196109"/>
    <lineage>
        <taxon>Eukaryota</taxon>
        <taxon>Fungi</taxon>
        <taxon>Dikarya</taxon>
        <taxon>Ascomycota</taxon>
        <taxon>Pezizomycotina</taxon>
        <taxon>Sordariomycetes</taxon>
        <taxon>Xylariomycetidae</taxon>
        <taxon>Xylariales</taxon>
        <taxon>Microdochiaceae</taxon>
        <taxon>Microdochium</taxon>
    </lineage>
</organism>
<evidence type="ECO:0000256" key="2">
    <source>
        <dbReference type="SAM" id="SignalP"/>
    </source>
</evidence>
<protein>
    <recommendedName>
        <fullName evidence="5">Hypersensitive response-inducing protein</fullName>
    </recommendedName>
</protein>
<evidence type="ECO:0000256" key="1">
    <source>
        <dbReference type="SAM" id="MobiDB-lite"/>
    </source>
</evidence>
<feature type="chain" id="PRO_5007292748" description="Hypersensitive response-inducing protein" evidence="2">
    <location>
        <begin position="17"/>
        <end position="154"/>
    </location>
</feature>
<evidence type="ECO:0000313" key="4">
    <source>
        <dbReference type="Proteomes" id="UP000070501"/>
    </source>
</evidence>
<dbReference type="AlphaFoldDB" id="A0A136IKR4"/>
<dbReference type="EMBL" id="KQ964279">
    <property type="protein sequence ID" value="KXJ85561.1"/>
    <property type="molecule type" value="Genomic_DNA"/>
</dbReference>
<gene>
    <name evidence="3" type="ORF">Micbo1qcDRAFT_169308</name>
</gene>
<dbReference type="OrthoDB" id="3679184at2759"/>
<sequence>MKFSMIALAAATTVSAGCIKRGDDLNTLYDVTEFQASCVPHSAQCNYSFKVKQHASMETNGVSCSATGVADAGNTLPAITGGTCVDSSRTWKIVKSTDGLALFVSQQISPASYSEGVHQINNSELEIVTSPNPNGNVQRYAGPADFPLDRPQYS</sequence>
<feature type="signal peptide" evidence="2">
    <location>
        <begin position="1"/>
        <end position="16"/>
    </location>
</feature>
<reference evidence="4" key="1">
    <citation type="submission" date="2016-02" db="EMBL/GenBank/DDBJ databases">
        <title>Draft genome sequence of Microdochium bolleyi, a fungal endophyte of beachgrass.</title>
        <authorList>
            <consortium name="DOE Joint Genome Institute"/>
            <person name="David A.S."/>
            <person name="May G."/>
            <person name="Haridas S."/>
            <person name="Lim J."/>
            <person name="Wang M."/>
            <person name="Labutti K."/>
            <person name="Lipzen A."/>
            <person name="Barry K."/>
            <person name="Grigoriev I.V."/>
        </authorList>
    </citation>
    <scope>NUCLEOTIDE SEQUENCE [LARGE SCALE GENOMIC DNA]</scope>
    <source>
        <strain evidence="4">J235TASD1</strain>
    </source>
</reference>